<proteinExistence type="predicted"/>
<dbReference type="GO" id="GO:0020037">
    <property type="term" value="F:heme binding"/>
    <property type="evidence" value="ECO:0007669"/>
    <property type="project" value="InterPro"/>
</dbReference>
<dbReference type="GO" id="GO:0004497">
    <property type="term" value="F:monooxygenase activity"/>
    <property type="evidence" value="ECO:0007669"/>
    <property type="project" value="InterPro"/>
</dbReference>
<accession>A0A8K0SUE5</accession>
<sequence length="556" mass="62806">MTSPDSSASSGLEQLSLALQQPAVVGLIVSALAILVTTRLLSGDASSSQNGAWKPPTPPYWLPYFGHAPQLLMSYSTYLFQLCRVHSEGVFTLSVFGKNHTFVGNRSLARRLLAGKSPVAEQSWFSLFLLKNVFGLPSKDVAALDKILKDKSFKAEHFSVEDATDVMLKHIKTNIVDLVTFNSNPADQMDWERVADADVVTTEDDQRFMEVDLMELSRTFVARTANAAIFGTDFVENFPEFWQLLWMFDKGVFWLATKFPSWIPLSKVQRAKAARRRLISQAYEFHAALDKFVAGDDSDPRWQDFENVSPLVLKRAALFREHGVSLEGRAAHDVALAWDLNAMTDTLVFWLLYELCRDPVLLEQVREEIAPFIDAVQPENEFHLAVWVPPRIEKLDIQGLLNRCRLFQSALAETVRRYSAGWSTRRLDQELVVEGDGPEGKTRLKKGYVHVPAELYNLDPERFAEPLEWKAGRHTDSGSMEDSFSTGDGVVIERDDAFITREITLFVAILISLYDIRPPKDGRWTNASVVSSIPARTPGQPVKVWIKRRNLRVEKS</sequence>
<organism evidence="2 3">
    <name type="scientific">Stachybotrys elegans</name>
    <dbReference type="NCBI Taxonomy" id="80388"/>
    <lineage>
        <taxon>Eukaryota</taxon>
        <taxon>Fungi</taxon>
        <taxon>Dikarya</taxon>
        <taxon>Ascomycota</taxon>
        <taxon>Pezizomycotina</taxon>
        <taxon>Sordariomycetes</taxon>
        <taxon>Hypocreomycetidae</taxon>
        <taxon>Hypocreales</taxon>
        <taxon>Stachybotryaceae</taxon>
        <taxon>Stachybotrys</taxon>
    </lineage>
</organism>
<dbReference type="GO" id="GO:0016705">
    <property type="term" value="F:oxidoreductase activity, acting on paired donors, with incorporation or reduction of molecular oxygen"/>
    <property type="evidence" value="ECO:0007669"/>
    <property type="project" value="InterPro"/>
</dbReference>
<dbReference type="GO" id="GO:0005506">
    <property type="term" value="F:iron ion binding"/>
    <property type="evidence" value="ECO:0007669"/>
    <property type="project" value="InterPro"/>
</dbReference>
<dbReference type="EMBL" id="JAGPNK010000004">
    <property type="protein sequence ID" value="KAH7322737.1"/>
    <property type="molecule type" value="Genomic_DNA"/>
</dbReference>
<protein>
    <submittedName>
        <fullName evidence="2">Cytochrome P450</fullName>
    </submittedName>
</protein>
<dbReference type="OrthoDB" id="3366823at2759"/>
<dbReference type="Proteomes" id="UP000813444">
    <property type="component" value="Unassembled WGS sequence"/>
</dbReference>
<dbReference type="AlphaFoldDB" id="A0A8K0SUE5"/>
<keyword evidence="3" id="KW-1185">Reference proteome</keyword>
<dbReference type="Gene3D" id="1.10.630.10">
    <property type="entry name" value="Cytochrome P450"/>
    <property type="match status" value="1"/>
</dbReference>
<comment type="caution">
    <text evidence="2">The sequence shown here is derived from an EMBL/GenBank/DDBJ whole genome shotgun (WGS) entry which is preliminary data.</text>
</comment>
<dbReference type="InterPro" id="IPR036396">
    <property type="entry name" value="Cyt_P450_sf"/>
</dbReference>
<name>A0A8K0SUE5_9HYPO</name>
<dbReference type="PANTHER" id="PTHR24306">
    <property type="match status" value="1"/>
</dbReference>
<evidence type="ECO:0000256" key="1">
    <source>
        <dbReference type="ARBA" id="ARBA00004685"/>
    </source>
</evidence>
<evidence type="ECO:0000313" key="3">
    <source>
        <dbReference type="Proteomes" id="UP000813444"/>
    </source>
</evidence>
<reference evidence="2" key="1">
    <citation type="journal article" date="2021" name="Nat. Commun.">
        <title>Genetic determinants of endophytism in the Arabidopsis root mycobiome.</title>
        <authorList>
            <person name="Mesny F."/>
            <person name="Miyauchi S."/>
            <person name="Thiergart T."/>
            <person name="Pickel B."/>
            <person name="Atanasova L."/>
            <person name="Karlsson M."/>
            <person name="Huettel B."/>
            <person name="Barry K.W."/>
            <person name="Haridas S."/>
            <person name="Chen C."/>
            <person name="Bauer D."/>
            <person name="Andreopoulos W."/>
            <person name="Pangilinan J."/>
            <person name="LaButti K."/>
            <person name="Riley R."/>
            <person name="Lipzen A."/>
            <person name="Clum A."/>
            <person name="Drula E."/>
            <person name="Henrissat B."/>
            <person name="Kohler A."/>
            <person name="Grigoriev I.V."/>
            <person name="Martin F.M."/>
            <person name="Hacquard S."/>
        </authorList>
    </citation>
    <scope>NUCLEOTIDE SEQUENCE</scope>
    <source>
        <strain evidence="2">MPI-CAGE-CH-0235</strain>
    </source>
</reference>
<evidence type="ECO:0000313" key="2">
    <source>
        <dbReference type="EMBL" id="KAH7322737.1"/>
    </source>
</evidence>
<dbReference type="PANTHER" id="PTHR24306:SF7">
    <property type="entry name" value="AHBB"/>
    <property type="match status" value="1"/>
</dbReference>
<dbReference type="SUPFAM" id="SSF48264">
    <property type="entry name" value="Cytochrome P450"/>
    <property type="match status" value="1"/>
</dbReference>
<comment type="pathway">
    <text evidence="1">Mycotoxin biosynthesis.</text>
</comment>
<gene>
    <name evidence="2" type="ORF">B0I35DRAFT_476657</name>
</gene>